<name>A0A3D8GKL1_9BACI</name>
<comment type="caution">
    <text evidence="1">The sequence shown here is derived from an EMBL/GenBank/DDBJ whole genome shotgun (WGS) entry which is preliminary data.</text>
</comment>
<evidence type="ECO:0000313" key="2">
    <source>
        <dbReference type="Proteomes" id="UP000257144"/>
    </source>
</evidence>
<accession>A0A3D8GKL1</accession>
<reference evidence="1 2" key="1">
    <citation type="submission" date="2018-07" db="EMBL/GenBank/DDBJ databases">
        <title>Bacillus sp. YLB-04 draft genome sequence.</title>
        <authorList>
            <person name="Yu L."/>
            <person name="Tang X."/>
        </authorList>
    </citation>
    <scope>NUCLEOTIDE SEQUENCE [LARGE SCALE GENOMIC DNA]</scope>
    <source>
        <strain evidence="1 2">YLB-04</strain>
    </source>
</reference>
<dbReference type="AlphaFoldDB" id="A0A3D8GKL1"/>
<dbReference type="Proteomes" id="UP000257144">
    <property type="component" value="Unassembled WGS sequence"/>
</dbReference>
<gene>
    <name evidence="1" type="ORF">DRW41_21340</name>
</gene>
<organism evidence="1 2">
    <name type="scientific">Neobacillus piezotolerans</name>
    <dbReference type="NCBI Taxonomy" id="2259171"/>
    <lineage>
        <taxon>Bacteria</taxon>
        <taxon>Bacillati</taxon>
        <taxon>Bacillota</taxon>
        <taxon>Bacilli</taxon>
        <taxon>Bacillales</taxon>
        <taxon>Bacillaceae</taxon>
        <taxon>Neobacillus</taxon>
    </lineage>
</organism>
<dbReference type="InterPro" id="IPR011990">
    <property type="entry name" value="TPR-like_helical_dom_sf"/>
</dbReference>
<protein>
    <submittedName>
        <fullName evidence="1">Uncharacterized protein</fullName>
    </submittedName>
</protein>
<sequence>MGWYWIILADLGNKGMVSAANEEIIEYATRAIAILTEIGNLPGIARAYEARAIAYKNNGDDNRAEEDLKRSTTTMAK</sequence>
<dbReference type="Gene3D" id="1.25.40.10">
    <property type="entry name" value="Tetratricopeptide repeat domain"/>
    <property type="match status" value="1"/>
</dbReference>
<proteinExistence type="predicted"/>
<dbReference type="EMBL" id="QNQT01000017">
    <property type="protein sequence ID" value="RDU34862.1"/>
    <property type="molecule type" value="Genomic_DNA"/>
</dbReference>
<evidence type="ECO:0000313" key="1">
    <source>
        <dbReference type="EMBL" id="RDU34862.1"/>
    </source>
</evidence>
<dbReference type="SUPFAM" id="SSF48452">
    <property type="entry name" value="TPR-like"/>
    <property type="match status" value="1"/>
</dbReference>
<keyword evidence="2" id="KW-1185">Reference proteome</keyword>